<dbReference type="InterPro" id="IPR036388">
    <property type="entry name" value="WH-like_DNA-bd_sf"/>
</dbReference>
<dbReference type="GO" id="GO:0051304">
    <property type="term" value="P:chromosome separation"/>
    <property type="evidence" value="ECO:0007669"/>
    <property type="project" value="InterPro"/>
</dbReference>
<evidence type="ECO:0000256" key="4">
    <source>
        <dbReference type="ARBA" id="ARBA00023306"/>
    </source>
</evidence>
<organism evidence="6 7">
    <name type="scientific">Aerococcus kribbianus</name>
    <dbReference type="NCBI Taxonomy" id="2999064"/>
    <lineage>
        <taxon>Bacteria</taxon>
        <taxon>Bacillati</taxon>
        <taxon>Bacillota</taxon>
        <taxon>Bacilli</taxon>
        <taxon>Lactobacillales</taxon>
        <taxon>Aerococcaceae</taxon>
        <taxon>Aerococcus</taxon>
    </lineage>
</organism>
<dbReference type="GO" id="GO:0005737">
    <property type="term" value="C:cytoplasm"/>
    <property type="evidence" value="ECO:0007669"/>
    <property type="project" value="UniProtKB-SubCell"/>
</dbReference>
<keyword evidence="2 5" id="KW-0132">Cell division</keyword>
<dbReference type="Gene3D" id="1.10.10.10">
    <property type="entry name" value="Winged helix-like DNA-binding domain superfamily/Winged helix DNA-binding domain"/>
    <property type="match status" value="2"/>
</dbReference>
<evidence type="ECO:0000256" key="3">
    <source>
        <dbReference type="ARBA" id="ARBA00022829"/>
    </source>
</evidence>
<evidence type="ECO:0000256" key="1">
    <source>
        <dbReference type="ARBA" id="ARBA00022490"/>
    </source>
</evidence>
<dbReference type="NCBIfam" id="TIGR00281">
    <property type="entry name" value="SMC-Scp complex subunit ScpB"/>
    <property type="match status" value="1"/>
</dbReference>
<keyword evidence="4 5" id="KW-0131">Cell cycle</keyword>
<dbReference type="InterPro" id="IPR036390">
    <property type="entry name" value="WH_DNA-bd_sf"/>
</dbReference>
<dbReference type="PANTHER" id="PTHR34298">
    <property type="entry name" value="SEGREGATION AND CONDENSATION PROTEIN B"/>
    <property type="match status" value="1"/>
</dbReference>
<dbReference type="GO" id="GO:0006260">
    <property type="term" value="P:DNA replication"/>
    <property type="evidence" value="ECO:0007669"/>
    <property type="project" value="UniProtKB-UniRule"/>
</dbReference>
<evidence type="ECO:0000256" key="5">
    <source>
        <dbReference type="HAMAP-Rule" id="MF_01804"/>
    </source>
</evidence>
<dbReference type="InterPro" id="IPR005234">
    <property type="entry name" value="ScpB_csome_segregation"/>
</dbReference>
<gene>
    <name evidence="5 6" type="primary">scpB</name>
    <name evidence="6" type="ORF">OW157_05115</name>
</gene>
<comment type="subunit">
    <text evidence="5">Homodimer. Homodimerization may be required to stabilize the binding of ScpA to the Smc head domains. Component of a cohesin-like complex composed of ScpA, ScpB and the Smc homodimer, in which ScpA and ScpB bind to the head domain of Smc. The presence of the three proteins is required for the association of the complex with DNA.</text>
</comment>
<dbReference type="PIRSF" id="PIRSF019345">
    <property type="entry name" value="ScpB"/>
    <property type="match status" value="1"/>
</dbReference>
<dbReference type="Pfam" id="PF04079">
    <property type="entry name" value="SMC_ScpB"/>
    <property type="match status" value="1"/>
</dbReference>
<name>A0A9X3FQF6_9LACT</name>
<evidence type="ECO:0000313" key="7">
    <source>
        <dbReference type="Proteomes" id="UP001146670"/>
    </source>
</evidence>
<keyword evidence="3 5" id="KW-0159">Chromosome partition</keyword>
<evidence type="ECO:0000256" key="2">
    <source>
        <dbReference type="ARBA" id="ARBA00022618"/>
    </source>
</evidence>
<dbReference type="Proteomes" id="UP001146670">
    <property type="component" value="Unassembled WGS sequence"/>
</dbReference>
<dbReference type="AlphaFoldDB" id="A0A9X3FQF6"/>
<dbReference type="SUPFAM" id="SSF46785">
    <property type="entry name" value="Winged helix' DNA-binding domain"/>
    <property type="match status" value="2"/>
</dbReference>
<comment type="caution">
    <text evidence="6">The sequence shown here is derived from an EMBL/GenBank/DDBJ whole genome shotgun (WGS) entry which is preliminary data.</text>
</comment>
<evidence type="ECO:0000313" key="6">
    <source>
        <dbReference type="EMBL" id="MCZ0725949.1"/>
    </source>
</evidence>
<keyword evidence="1 5" id="KW-0963">Cytoplasm</keyword>
<keyword evidence="7" id="KW-1185">Reference proteome</keyword>
<proteinExistence type="inferred from homology"/>
<dbReference type="HAMAP" id="MF_01804">
    <property type="entry name" value="ScpB"/>
    <property type="match status" value="1"/>
</dbReference>
<comment type="subcellular location">
    <subcellularLocation>
        <location evidence="5">Cytoplasm</location>
    </subcellularLocation>
    <text evidence="5">Associated with two foci at the outer edges of the nucleoid region in young cells, and at four foci within both cell halves in older cells.</text>
</comment>
<sequence length="187" mass="21044">MHLMSQIESLLFVSGEAGLTLDELATLLETKRADLAYNLAKLRRNYALDPQRGLQLVVVNHRYQLVTKVENASIIQGYAQSPFAQKLSQAALETLTIIAYKQPVTRLAIDEIRGVNSQAMIQKLELRDLVIVVGRQDSPGRPKLYGVSDYFYQYFGIDSLDELPSLDSLFTDESAEINDLFSSEEEQ</sequence>
<protein>
    <recommendedName>
        <fullName evidence="5">Segregation and condensation protein B</fullName>
    </recommendedName>
</protein>
<comment type="function">
    <text evidence="5">Participates in chromosomal partition during cell division. May act via the formation of a condensin-like complex containing Smc and ScpA that pull DNA away from mid-cell into both cell halves.</text>
</comment>
<accession>A0A9X3FQF6</accession>
<dbReference type="PANTHER" id="PTHR34298:SF2">
    <property type="entry name" value="SEGREGATION AND CONDENSATION PROTEIN B"/>
    <property type="match status" value="1"/>
</dbReference>
<comment type="similarity">
    <text evidence="5">Belongs to the ScpB family.</text>
</comment>
<dbReference type="GO" id="GO:0051301">
    <property type="term" value="P:cell division"/>
    <property type="evidence" value="ECO:0007669"/>
    <property type="project" value="UniProtKB-KW"/>
</dbReference>
<dbReference type="EMBL" id="JAPRFR010000002">
    <property type="protein sequence ID" value="MCZ0725949.1"/>
    <property type="molecule type" value="Genomic_DNA"/>
</dbReference>
<reference evidence="6" key="1">
    <citation type="submission" date="2022-12" db="EMBL/GenBank/DDBJ databases">
        <title>Description and comparative metabolic analysis of Aerococcus sp. nov., isolated from the feces of a pig.</title>
        <authorList>
            <person name="Chang Y.-H."/>
        </authorList>
    </citation>
    <scope>NUCLEOTIDE SEQUENCE</scope>
    <source>
        <strain evidence="6">YH-aer222</strain>
    </source>
</reference>
<dbReference type="RefSeq" id="WP_268752280.1">
    <property type="nucleotide sequence ID" value="NZ_JAPRFQ010000002.1"/>
</dbReference>